<comment type="caution">
    <text evidence="1">The sequence shown here is derived from an EMBL/GenBank/DDBJ whole genome shotgun (WGS) entry which is preliminary data.</text>
</comment>
<dbReference type="RefSeq" id="WP_247400640.1">
    <property type="nucleotide sequence ID" value="NZ_JAKNRV010000091.1"/>
</dbReference>
<evidence type="ECO:0000313" key="1">
    <source>
        <dbReference type="EMBL" id="MCK1785055.1"/>
    </source>
</evidence>
<name>A0ABT0EHB0_9PSED</name>
<keyword evidence="2" id="KW-1185">Reference proteome</keyword>
<protein>
    <submittedName>
        <fullName evidence="1">Uncharacterized protein</fullName>
    </submittedName>
</protein>
<gene>
    <name evidence="1" type="ORF">L9Z73_12060</name>
</gene>
<sequence length="65" mass="7301">MADALRNNGNFPRINLHHVFGPDSSDVFVATLNVMYLVISLHNHLALPFDYHAYVKYPAKAAVSF</sequence>
<reference evidence="1 2" key="1">
    <citation type="submission" date="2022-02" db="EMBL/GenBank/DDBJ databases">
        <title>Comparative genomics of the first Antarctic Pseudomonas spp. capable of biotransforming 2,4,6-Trinitrotoluene.</title>
        <authorList>
            <person name="Cabrera M.A."/>
            <person name="Marquez S.L."/>
            <person name="Perez-Donoso J.M."/>
        </authorList>
    </citation>
    <scope>NUCLEOTIDE SEQUENCE [LARGE SCALE GENOMIC DNA]</scope>
    <source>
        <strain evidence="1 2">TNT11</strain>
    </source>
</reference>
<evidence type="ECO:0000313" key="2">
    <source>
        <dbReference type="Proteomes" id="UP001317085"/>
    </source>
</evidence>
<accession>A0ABT0EHB0</accession>
<dbReference type="Proteomes" id="UP001317085">
    <property type="component" value="Unassembled WGS sequence"/>
</dbReference>
<organism evidence="1 2">
    <name type="scientific">Pseudomonas emilianonis</name>
    <dbReference type="NCBI Taxonomy" id="2915812"/>
    <lineage>
        <taxon>Bacteria</taxon>
        <taxon>Pseudomonadati</taxon>
        <taxon>Pseudomonadota</taxon>
        <taxon>Gammaproteobacteria</taxon>
        <taxon>Pseudomonadales</taxon>
        <taxon>Pseudomonadaceae</taxon>
        <taxon>Pseudomonas</taxon>
    </lineage>
</organism>
<proteinExistence type="predicted"/>
<dbReference type="EMBL" id="JAKNRV010000091">
    <property type="protein sequence ID" value="MCK1785055.1"/>
    <property type="molecule type" value="Genomic_DNA"/>
</dbReference>